<dbReference type="AlphaFoldDB" id="A0A3S5APQ8"/>
<keyword evidence="2" id="KW-1185">Reference proteome</keyword>
<evidence type="ECO:0000313" key="2">
    <source>
        <dbReference type="Proteomes" id="UP000784294"/>
    </source>
</evidence>
<name>A0A3S5APQ8_9PLAT</name>
<accession>A0A3S5APQ8</accession>
<comment type="caution">
    <text evidence="1">The sequence shown here is derived from an EMBL/GenBank/DDBJ whole genome shotgun (WGS) entry which is preliminary data.</text>
</comment>
<organism evidence="1 2">
    <name type="scientific">Protopolystoma xenopodis</name>
    <dbReference type="NCBI Taxonomy" id="117903"/>
    <lineage>
        <taxon>Eukaryota</taxon>
        <taxon>Metazoa</taxon>
        <taxon>Spiralia</taxon>
        <taxon>Lophotrochozoa</taxon>
        <taxon>Platyhelminthes</taxon>
        <taxon>Monogenea</taxon>
        <taxon>Polyopisthocotylea</taxon>
        <taxon>Polystomatidea</taxon>
        <taxon>Polystomatidae</taxon>
        <taxon>Protopolystoma</taxon>
    </lineage>
</organism>
<proteinExistence type="predicted"/>
<reference evidence="1" key="1">
    <citation type="submission" date="2018-11" db="EMBL/GenBank/DDBJ databases">
        <authorList>
            <consortium name="Pathogen Informatics"/>
        </authorList>
    </citation>
    <scope>NUCLEOTIDE SEQUENCE</scope>
</reference>
<protein>
    <submittedName>
        <fullName evidence="1">Uncharacterized protein</fullName>
    </submittedName>
</protein>
<gene>
    <name evidence="1" type="ORF">PXEA_LOCUS22366</name>
</gene>
<evidence type="ECO:0000313" key="1">
    <source>
        <dbReference type="EMBL" id="VEL28926.1"/>
    </source>
</evidence>
<sequence length="88" mass="10355">MQIVIKPVGQLGSPQMEWYRHTVRLDRVREARKHDSRSPSFVNWQLDVCDFYISCFFPLHVGTRIEVTKVAYKSIRPVCLCLSEFQPN</sequence>
<dbReference type="Proteomes" id="UP000784294">
    <property type="component" value="Unassembled WGS sequence"/>
</dbReference>
<dbReference type="EMBL" id="CAAALY010098792">
    <property type="protein sequence ID" value="VEL28926.1"/>
    <property type="molecule type" value="Genomic_DNA"/>
</dbReference>